<name>A0A835XWD3_9CHLO</name>
<dbReference type="Proteomes" id="UP000612055">
    <property type="component" value="Unassembled WGS sequence"/>
</dbReference>
<feature type="region of interest" description="Disordered" evidence="2">
    <location>
        <begin position="72"/>
        <end position="116"/>
    </location>
</feature>
<feature type="transmembrane region" description="Helical" evidence="3">
    <location>
        <begin position="260"/>
        <end position="280"/>
    </location>
</feature>
<gene>
    <name evidence="4" type="ORF">HYH03_013350</name>
</gene>
<keyword evidence="3" id="KW-0812">Transmembrane</keyword>
<protein>
    <submittedName>
        <fullName evidence="4">Uncharacterized protein</fullName>
    </submittedName>
</protein>
<feature type="coiled-coil region" evidence="1">
    <location>
        <begin position="121"/>
        <end position="176"/>
    </location>
</feature>
<evidence type="ECO:0000256" key="1">
    <source>
        <dbReference type="SAM" id="Coils"/>
    </source>
</evidence>
<evidence type="ECO:0000313" key="4">
    <source>
        <dbReference type="EMBL" id="KAG2488045.1"/>
    </source>
</evidence>
<keyword evidence="5" id="KW-1185">Reference proteome</keyword>
<evidence type="ECO:0000256" key="3">
    <source>
        <dbReference type="SAM" id="Phobius"/>
    </source>
</evidence>
<comment type="caution">
    <text evidence="4">The sequence shown here is derived from an EMBL/GenBank/DDBJ whole genome shotgun (WGS) entry which is preliminary data.</text>
</comment>
<sequence length="284" mass="29706">MLPGRSAPAASRHGPRSCRLWPHLQCRPVGSAAKHKTAAVEESVPGCAASGSGGQPREGGVRRLAELIARELGQRLTQSSSRTPYAETEADAEVEAGAGPPRGPRQAPGPLPPDPRLLARLEAVEARAAAAEAKAAAAEAKAGTLQQRVAAAEAEAQQARAEAARATKAAQLARSAAGGGGGSSSGWRWLRRRRQEVEPAAAEPAGGGRGSWGQQLQEAWVTTDLPLRLALWFIIATFLTFAPLLPPLSAGAGWYAEVNLRLMLLFLAGIFNGLVLPRLLRLSP</sequence>
<evidence type="ECO:0000313" key="5">
    <source>
        <dbReference type="Proteomes" id="UP000612055"/>
    </source>
</evidence>
<evidence type="ECO:0000256" key="2">
    <source>
        <dbReference type="SAM" id="MobiDB-lite"/>
    </source>
</evidence>
<dbReference type="EMBL" id="JAEHOE010000088">
    <property type="protein sequence ID" value="KAG2488045.1"/>
    <property type="molecule type" value="Genomic_DNA"/>
</dbReference>
<keyword evidence="3" id="KW-1133">Transmembrane helix</keyword>
<dbReference type="AlphaFoldDB" id="A0A835XWD3"/>
<keyword evidence="1" id="KW-0175">Coiled coil</keyword>
<organism evidence="4 5">
    <name type="scientific">Edaphochlamys debaryana</name>
    <dbReference type="NCBI Taxonomy" id="47281"/>
    <lineage>
        <taxon>Eukaryota</taxon>
        <taxon>Viridiplantae</taxon>
        <taxon>Chlorophyta</taxon>
        <taxon>core chlorophytes</taxon>
        <taxon>Chlorophyceae</taxon>
        <taxon>CS clade</taxon>
        <taxon>Chlamydomonadales</taxon>
        <taxon>Chlamydomonadales incertae sedis</taxon>
        <taxon>Edaphochlamys</taxon>
    </lineage>
</organism>
<feature type="compositionally biased region" description="Pro residues" evidence="2">
    <location>
        <begin position="101"/>
        <end position="115"/>
    </location>
</feature>
<feature type="transmembrane region" description="Helical" evidence="3">
    <location>
        <begin position="229"/>
        <end position="248"/>
    </location>
</feature>
<reference evidence="4" key="1">
    <citation type="journal article" date="2020" name="bioRxiv">
        <title>Comparative genomics of Chlamydomonas.</title>
        <authorList>
            <person name="Craig R.J."/>
            <person name="Hasan A.R."/>
            <person name="Ness R.W."/>
            <person name="Keightley P.D."/>
        </authorList>
    </citation>
    <scope>NUCLEOTIDE SEQUENCE</scope>
    <source>
        <strain evidence="4">CCAP 11/70</strain>
    </source>
</reference>
<keyword evidence="3" id="KW-0472">Membrane</keyword>
<proteinExistence type="predicted"/>
<accession>A0A835XWD3</accession>